<sequence>MAGNGNSGRPSVPASVHVLNGNRSKRSMAELMGDVQNPAVPVAAPPVPDFLTPEAVTEWHRAVEALTALGWISTLDTMALATYCQAFADWQRFQRMIVERNSNSLDGLGGEVQTFKTGAQQTSVLRQLANDAEKRANAAAAQFGMSPLARRNMKAAPAAQGDLFPNAERDAAASYFS</sequence>
<gene>
    <name evidence="1" type="ORF">BGP84_00610</name>
</gene>
<organism evidence="1 2">
    <name type="scientific">Pseudomonas putida</name>
    <name type="common">Arthrobacter siderocapsulatus</name>
    <dbReference type="NCBI Taxonomy" id="303"/>
    <lineage>
        <taxon>Bacteria</taxon>
        <taxon>Pseudomonadati</taxon>
        <taxon>Pseudomonadota</taxon>
        <taxon>Gammaproteobacteria</taxon>
        <taxon>Pseudomonadales</taxon>
        <taxon>Pseudomonadaceae</taxon>
        <taxon>Pseudomonas</taxon>
    </lineage>
</organism>
<dbReference type="InterPro" id="IPR006448">
    <property type="entry name" value="Phage_term_ssu_P27"/>
</dbReference>
<comment type="caution">
    <text evidence="1">The sequence shown here is derived from an EMBL/GenBank/DDBJ whole genome shotgun (WGS) entry which is preliminary data.</text>
</comment>
<dbReference type="AlphaFoldDB" id="A0A2S3X8Q3"/>
<name>A0A2S3X8Q3_PSEPU</name>
<evidence type="ECO:0000313" key="2">
    <source>
        <dbReference type="Proteomes" id="UP000237230"/>
    </source>
</evidence>
<dbReference type="Pfam" id="PF05119">
    <property type="entry name" value="Terminase_4"/>
    <property type="match status" value="1"/>
</dbReference>
<reference evidence="1 2" key="2">
    <citation type="submission" date="2018-03" db="EMBL/GenBank/DDBJ databases">
        <title>Draft genome of Pseudomonas putida strain KH-21-114.</title>
        <authorList>
            <person name="Yoshizawa S."/>
            <person name="Khan N.H."/>
            <person name="Nishimura M."/>
            <person name="Chiura H.X."/>
            <person name="Ogura Y."/>
            <person name="Hayashi T."/>
            <person name="Kogure K."/>
        </authorList>
    </citation>
    <scope>NUCLEOTIDE SEQUENCE [LARGE SCALE GENOMIC DNA]</scope>
    <source>
        <strain evidence="1 2">KH-21-114</strain>
    </source>
</reference>
<dbReference type="EMBL" id="MINH01000016">
    <property type="protein sequence ID" value="POG11813.1"/>
    <property type="molecule type" value="Genomic_DNA"/>
</dbReference>
<accession>A0A2S3X8Q3</accession>
<reference evidence="1 2" key="1">
    <citation type="submission" date="2016-08" db="EMBL/GenBank/DDBJ databases">
        <authorList>
            <person name="Seilhamer J.J."/>
        </authorList>
    </citation>
    <scope>NUCLEOTIDE SEQUENCE [LARGE SCALE GENOMIC DNA]</scope>
    <source>
        <strain evidence="1 2">KH-21-114</strain>
    </source>
</reference>
<dbReference type="OrthoDB" id="6010489at2"/>
<dbReference type="Proteomes" id="UP000237230">
    <property type="component" value="Unassembled WGS sequence"/>
</dbReference>
<proteinExistence type="predicted"/>
<protein>
    <submittedName>
        <fullName evidence="1">Terminase</fullName>
    </submittedName>
</protein>
<evidence type="ECO:0000313" key="1">
    <source>
        <dbReference type="EMBL" id="POG11813.1"/>
    </source>
</evidence>